<sequence length="113" mass="12664">MSRWAIFDKIGEKIIELLNKMSGISTMLAALFATVIIGAKKNIMHPMLYIMILASLLLTIITFRGYLRGITSIISKDEFYGNSKKWIAFSYLTAGLMSFIPYAAIIVITHSLL</sequence>
<dbReference type="HOGENOM" id="CLU_2131425_0_0_6"/>
<dbReference type="KEGG" id="raq:Rahaq2_1261"/>
<dbReference type="STRING" id="745277.Rahaq2_1261"/>
<keyword evidence="1" id="KW-0472">Membrane</keyword>
<dbReference type="AlphaFoldDB" id="H2J0Q2"/>
<evidence type="ECO:0000313" key="3">
    <source>
        <dbReference type="Proteomes" id="UP000009010"/>
    </source>
</evidence>
<keyword evidence="1" id="KW-1133">Transmembrane helix</keyword>
<gene>
    <name evidence="2" type="ordered locus">Rahaq2_1261</name>
</gene>
<feature type="transmembrane region" description="Helical" evidence="1">
    <location>
        <begin position="88"/>
        <end position="108"/>
    </location>
</feature>
<evidence type="ECO:0000256" key="1">
    <source>
        <dbReference type="SAM" id="Phobius"/>
    </source>
</evidence>
<organism evidence="2 3">
    <name type="scientific">Rahnella aquatilis (strain ATCC 33071 / DSM 4594 / JCM 1683 / NBRC 105701 / NCIMB 13365 / CIP 78.65)</name>
    <dbReference type="NCBI Taxonomy" id="745277"/>
    <lineage>
        <taxon>Bacteria</taxon>
        <taxon>Pseudomonadati</taxon>
        <taxon>Pseudomonadota</taxon>
        <taxon>Gammaproteobacteria</taxon>
        <taxon>Enterobacterales</taxon>
        <taxon>Yersiniaceae</taxon>
        <taxon>Rahnella</taxon>
    </lineage>
</organism>
<dbReference type="RefSeq" id="WP_015696391.1">
    <property type="nucleotide sequence ID" value="NC_016818.1"/>
</dbReference>
<dbReference type="Proteomes" id="UP000009010">
    <property type="component" value="Chromosome"/>
</dbReference>
<feature type="transmembrane region" description="Helical" evidence="1">
    <location>
        <begin position="21"/>
        <end position="40"/>
    </location>
</feature>
<name>H2J0Q2_RAHAC</name>
<proteinExistence type="predicted"/>
<protein>
    <submittedName>
        <fullName evidence="2">Uncharacterized protein</fullName>
    </submittedName>
</protein>
<feature type="transmembrane region" description="Helical" evidence="1">
    <location>
        <begin position="46"/>
        <end position="67"/>
    </location>
</feature>
<evidence type="ECO:0000313" key="2">
    <source>
        <dbReference type="EMBL" id="AEX51144.1"/>
    </source>
</evidence>
<keyword evidence="1" id="KW-0812">Transmembrane</keyword>
<dbReference type="EMBL" id="CP003244">
    <property type="protein sequence ID" value="AEX51144.1"/>
    <property type="molecule type" value="Genomic_DNA"/>
</dbReference>
<reference evidence="2 3" key="1">
    <citation type="journal article" date="2012" name="J. Bacteriol.">
        <title>Complete Genome Sequence of Rahnella aquatilis CIP 78.65.</title>
        <authorList>
            <person name="Martinez R.J."/>
            <person name="Bruce D."/>
            <person name="Detter C."/>
            <person name="Goodwin L.A."/>
            <person name="Han J."/>
            <person name="Han C.S."/>
            <person name="Held B."/>
            <person name="Land M.L."/>
            <person name="Mikhailova N."/>
            <person name="Nolan M."/>
            <person name="Pennacchio L."/>
            <person name="Pitluck S."/>
            <person name="Tapia R."/>
            <person name="Woyke T."/>
            <person name="Sobecky P.A."/>
        </authorList>
    </citation>
    <scope>NUCLEOTIDE SEQUENCE [LARGE SCALE GENOMIC DNA]</scope>
    <source>
        <strain evidence="3">ATCC 33071 / DSM 4594 / JCM 1683 / NBRC 105701 / NCIMB 13365 / CIP 78.65</strain>
    </source>
</reference>
<keyword evidence="3" id="KW-1185">Reference proteome</keyword>
<accession>H2J0Q2</accession>
<reference evidence="3" key="2">
    <citation type="submission" date="2012-01" db="EMBL/GenBank/DDBJ databases">
        <title>Complete sequence of chromosome of Rahnella aquatilis CIP 78.65.</title>
        <authorList>
            <person name="Lucas S."/>
            <person name="Han J."/>
            <person name="Lapidus A."/>
            <person name="Cheng J.-F."/>
            <person name="Goodwin L."/>
            <person name="Pitluck S."/>
            <person name="Peters L."/>
            <person name="Ovchinnikova G."/>
            <person name="Held B."/>
            <person name="Detter J.C."/>
            <person name="Han C."/>
            <person name="Tapia R."/>
            <person name="Land M."/>
            <person name="Hauser L."/>
            <person name="Kyrpides N."/>
            <person name="Ivanova N."/>
            <person name="Pagani I."/>
            <person name="Sobecky P."/>
            <person name="Martinez R."/>
            <person name="Woyke T."/>
        </authorList>
    </citation>
    <scope>NUCLEOTIDE SEQUENCE [LARGE SCALE GENOMIC DNA]</scope>
    <source>
        <strain evidence="3">ATCC 33071 / DSM 4594 / JCM 1683 / NBRC 105701 / NCIMB 13365 / CIP 78.65</strain>
    </source>
</reference>